<dbReference type="AlphaFoldDB" id="A0AA35R1G8"/>
<dbReference type="InterPro" id="IPR036460">
    <property type="entry name" value="Cu_amine_oxidase_C_sf"/>
</dbReference>
<dbReference type="PANTHER" id="PTHR10638:SF41">
    <property type="entry name" value="AMINE OXIDASE"/>
    <property type="match status" value="1"/>
</dbReference>
<evidence type="ECO:0000256" key="2">
    <source>
        <dbReference type="ARBA" id="ARBA00007983"/>
    </source>
</evidence>
<evidence type="ECO:0000313" key="16">
    <source>
        <dbReference type="EMBL" id="CAI7999480.1"/>
    </source>
</evidence>
<dbReference type="GO" id="GO:0009308">
    <property type="term" value="P:amine metabolic process"/>
    <property type="evidence" value="ECO:0007669"/>
    <property type="project" value="UniProtKB-UniRule"/>
</dbReference>
<dbReference type="GO" id="GO:0008131">
    <property type="term" value="F:primary methylamine oxidase activity"/>
    <property type="evidence" value="ECO:0007669"/>
    <property type="project" value="InterPro"/>
</dbReference>
<evidence type="ECO:0000256" key="7">
    <source>
        <dbReference type="ARBA" id="ARBA00023008"/>
    </source>
</evidence>
<keyword evidence="5 9" id="KW-0801">TPQ</keyword>
<dbReference type="EC" id="1.4.3.-" evidence="11"/>
<evidence type="ECO:0000256" key="12">
    <source>
        <dbReference type="SAM" id="MobiDB-lite"/>
    </source>
</evidence>
<dbReference type="InterPro" id="IPR049947">
    <property type="entry name" value="Cu_Am_Ox_Cu-bd"/>
</dbReference>
<evidence type="ECO:0000256" key="10">
    <source>
        <dbReference type="PIRSR" id="PIRSR600269-51"/>
    </source>
</evidence>
<comment type="similarity">
    <text evidence="2 11">Belongs to the copper/topaquinone oxidase family.</text>
</comment>
<dbReference type="Pfam" id="PF02728">
    <property type="entry name" value="Cu_amine_oxidN3"/>
    <property type="match status" value="1"/>
</dbReference>
<evidence type="ECO:0000259" key="14">
    <source>
        <dbReference type="Pfam" id="PF02728"/>
    </source>
</evidence>
<dbReference type="PROSITE" id="PS01164">
    <property type="entry name" value="COPPER_AMINE_OXID_1"/>
    <property type="match status" value="1"/>
</dbReference>
<feature type="active site" description="Schiff-base intermediate with substrate; via topaquinone" evidence="9">
    <location>
        <position position="376"/>
    </location>
</feature>
<evidence type="ECO:0000256" key="4">
    <source>
        <dbReference type="ARBA" id="ARBA00022723"/>
    </source>
</evidence>
<feature type="region of interest" description="Disordered" evidence="12">
    <location>
        <begin position="548"/>
        <end position="567"/>
    </location>
</feature>
<comment type="subunit">
    <text evidence="3">Homodimer.</text>
</comment>
<evidence type="ECO:0000256" key="6">
    <source>
        <dbReference type="ARBA" id="ARBA00023002"/>
    </source>
</evidence>
<evidence type="ECO:0000256" key="5">
    <source>
        <dbReference type="ARBA" id="ARBA00022772"/>
    </source>
</evidence>
<dbReference type="PANTHER" id="PTHR10638">
    <property type="entry name" value="COPPER AMINE OXIDASE"/>
    <property type="match status" value="1"/>
</dbReference>
<dbReference type="FunFam" id="2.70.98.20:FF:000001">
    <property type="entry name" value="Amine oxidase"/>
    <property type="match status" value="1"/>
</dbReference>
<reference evidence="16" key="1">
    <citation type="submission" date="2023-03" db="EMBL/GenBank/DDBJ databases">
        <authorList>
            <person name="Steffen K."/>
            <person name="Cardenas P."/>
        </authorList>
    </citation>
    <scope>NUCLEOTIDE SEQUENCE</scope>
</reference>
<dbReference type="InterPro" id="IPR049948">
    <property type="entry name" value="Cu_Am_ox_TPQ-bd"/>
</dbReference>
<accession>A0AA35R1G8</accession>
<dbReference type="Proteomes" id="UP001174909">
    <property type="component" value="Unassembled WGS sequence"/>
</dbReference>
<comment type="PTM">
    <text evidence="10 11">Topaquinone (TPQ) is generated by copper-dependent autoxidation of a specific tyrosyl residue.</text>
</comment>
<dbReference type="InterPro" id="IPR000269">
    <property type="entry name" value="Cu_amine_oxidase"/>
</dbReference>
<keyword evidence="8" id="KW-1015">Disulfide bond</keyword>
<comment type="cofactor">
    <cofactor evidence="11">
        <name>Cu cation</name>
        <dbReference type="ChEBI" id="CHEBI:23378"/>
    </cofactor>
    <text evidence="11">Contains 1 topaquinone per subunit.</text>
</comment>
<name>A0AA35R1G8_GEOBA</name>
<dbReference type="NCBIfam" id="NF008559">
    <property type="entry name" value="PRK11504.1"/>
    <property type="match status" value="1"/>
</dbReference>
<feature type="modified residue" description="2',4',5'-topaquinone" evidence="10">
    <location>
        <position position="376"/>
    </location>
</feature>
<evidence type="ECO:0000256" key="11">
    <source>
        <dbReference type="RuleBase" id="RU000672"/>
    </source>
</evidence>
<evidence type="ECO:0000256" key="9">
    <source>
        <dbReference type="PIRSR" id="PIRSR600269-50"/>
    </source>
</evidence>
<dbReference type="SUPFAM" id="SSF49998">
    <property type="entry name" value="Amine oxidase catalytic domain"/>
    <property type="match status" value="1"/>
</dbReference>
<dbReference type="EMBL" id="CASHTH010000378">
    <property type="protein sequence ID" value="CAI7999480.1"/>
    <property type="molecule type" value="Genomic_DNA"/>
</dbReference>
<dbReference type="Gene3D" id="3.10.450.40">
    <property type="match status" value="2"/>
</dbReference>
<dbReference type="InterPro" id="IPR015802">
    <property type="entry name" value="Cu_amine_oxidase_N3"/>
</dbReference>
<dbReference type="Pfam" id="PF01179">
    <property type="entry name" value="Cu_amine_oxid"/>
    <property type="match status" value="1"/>
</dbReference>
<feature type="domain" description="Copper amine oxidase N3-terminal" evidence="14">
    <location>
        <begin position="93"/>
        <end position="193"/>
    </location>
</feature>
<keyword evidence="17" id="KW-1185">Reference proteome</keyword>
<evidence type="ECO:0000313" key="17">
    <source>
        <dbReference type="Proteomes" id="UP001174909"/>
    </source>
</evidence>
<keyword evidence="6 11" id="KW-0560">Oxidoreductase</keyword>
<dbReference type="InterPro" id="IPR015798">
    <property type="entry name" value="Cu_amine_oxidase_C"/>
</dbReference>
<dbReference type="InterPro" id="IPR054157">
    <property type="entry name" value="AGAO-like_N2"/>
</dbReference>
<sequence length="632" mass="71138">VSHPLDPLTADEIAEASAILKEQRQLGARTRFETVVLREPDKNVTLGFRPGDPIRRDAFLVVLDNDAAATWEAVVSLDDRRVVSWEHIPGVQPRVMFDEFMECEAAVRADSRFRAAIKKRGITDPNLVMVDPWSAGNYGYEDEEGRRLVLCRNFARSSPTDNGYARPIEGVTAVVDLNSMEVVRVDDYGFVPLPPEPGNYGAEFVDKFREDLKPLEITQPDGPSFRVDGWSVAWQKWHLRVGFTPREGLVIHTVGYEDQGRIRSILYRAALSDMVVPYGEPGKDHYRKNAFDAGEYGIGSLTNSLTLGCDCLGDIYYFDAALNDGNGQPFTIPNAVCMHEEDYGILWKHTDWRNGQTEVRRSRRLVISSVATVGNYEYGFFWYFYQDGTIQMEIKLTGIINTAGIAEGETPKYGTLVAPQLNAHVHQHFFNFRLDMSVDGEENAVFEVNTVAEPPGPDNPHGNAFYAEKMPLRTEHEAQRVVDPMKGRYWMVSNTTARNALGQPVSYKLMPGENILPFAHPDASIMKRAGFMTRHLWVTPYDRDEISATGPYPNQHPGGAGLPEYTRNDRNVENTDLVLWYTLGYHHVPRPEDWPISPVAYCGFSLKPVGFFNTNPVLDVPPSDHCEEGCHT</sequence>
<keyword evidence="4 11" id="KW-0479">Metal-binding</keyword>
<keyword evidence="7 11" id="KW-0186">Copper</keyword>
<protein>
    <recommendedName>
        <fullName evidence="11">Amine oxidase</fullName>
        <ecNumber evidence="11">1.4.3.-</ecNumber>
    </recommendedName>
</protein>
<evidence type="ECO:0000256" key="1">
    <source>
        <dbReference type="ARBA" id="ARBA00001935"/>
    </source>
</evidence>
<evidence type="ECO:0000259" key="15">
    <source>
        <dbReference type="Pfam" id="PF21994"/>
    </source>
</evidence>
<dbReference type="SUPFAM" id="SSF54416">
    <property type="entry name" value="Amine oxidase N-terminal region"/>
    <property type="match status" value="2"/>
</dbReference>
<comment type="caution">
    <text evidence="16">The sequence shown here is derived from an EMBL/GenBank/DDBJ whole genome shotgun (WGS) entry which is preliminary data.</text>
</comment>
<dbReference type="Gene3D" id="2.70.98.20">
    <property type="entry name" value="Copper amine oxidase, catalytic domain"/>
    <property type="match status" value="1"/>
</dbReference>
<proteinExistence type="inferred from homology"/>
<dbReference type="GO" id="GO:0048038">
    <property type="term" value="F:quinone binding"/>
    <property type="evidence" value="ECO:0007669"/>
    <property type="project" value="InterPro"/>
</dbReference>
<feature type="active site" description="Proton acceptor" evidence="9">
    <location>
        <position position="292"/>
    </location>
</feature>
<organism evidence="16 17">
    <name type="scientific">Geodia barretti</name>
    <name type="common">Barrett's horny sponge</name>
    <dbReference type="NCBI Taxonomy" id="519541"/>
    <lineage>
        <taxon>Eukaryota</taxon>
        <taxon>Metazoa</taxon>
        <taxon>Porifera</taxon>
        <taxon>Demospongiae</taxon>
        <taxon>Heteroscleromorpha</taxon>
        <taxon>Tetractinellida</taxon>
        <taxon>Astrophorina</taxon>
        <taxon>Geodiidae</taxon>
        <taxon>Geodia</taxon>
    </lineage>
</organism>
<evidence type="ECO:0000256" key="8">
    <source>
        <dbReference type="ARBA" id="ARBA00023157"/>
    </source>
</evidence>
<feature type="domain" description="Copper amine oxidase catalytic" evidence="13">
    <location>
        <begin position="215"/>
        <end position="618"/>
    </location>
</feature>
<feature type="domain" description="AGAO-like N2" evidence="15">
    <location>
        <begin position="9"/>
        <end position="84"/>
    </location>
</feature>
<feature type="non-terminal residue" evidence="16">
    <location>
        <position position="1"/>
    </location>
</feature>
<evidence type="ECO:0000256" key="3">
    <source>
        <dbReference type="ARBA" id="ARBA00011738"/>
    </source>
</evidence>
<comment type="cofactor">
    <cofactor evidence="1">
        <name>Cu cation</name>
        <dbReference type="ChEBI" id="CHEBI:23378"/>
    </cofactor>
</comment>
<dbReference type="PROSITE" id="PS01165">
    <property type="entry name" value="COPPER_AMINE_OXID_2"/>
    <property type="match status" value="1"/>
</dbReference>
<dbReference type="InterPro" id="IPR016182">
    <property type="entry name" value="Cu_amine_oxidase_N-reg"/>
</dbReference>
<dbReference type="GO" id="GO:0005507">
    <property type="term" value="F:copper ion binding"/>
    <property type="evidence" value="ECO:0007669"/>
    <property type="project" value="InterPro"/>
</dbReference>
<evidence type="ECO:0000259" key="13">
    <source>
        <dbReference type="Pfam" id="PF01179"/>
    </source>
</evidence>
<gene>
    <name evidence="16" type="ORF">GBAR_LOCUS2724</name>
</gene>
<dbReference type="Pfam" id="PF21994">
    <property type="entry name" value="AGAO-like_N2"/>
    <property type="match status" value="1"/>
</dbReference>